<keyword evidence="3 4" id="KW-0732">Signal</keyword>
<dbReference type="InterPro" id="IPR023765">
    <property type="entry name" value="SBP_5_CS"/>
</dbReference>
<feature type="chain" id="PRO_5018249724" evidence="4">
    <location>
        <begin position="30"/>
        <end position="528"/>
    </location>
</feature>
<comment type="caution">
    <text evidence="6">The sequence shown here is derived from an EMBL/GenBank/DDBJ whole genome shotgun (WGS) entry which is preliminary data.</text>
</comment>
<dbReference type="GO" id="GO:0043190">
    <property type="term" value="C:ATP-binding cassette (ABC) transporter complex"/>
    <property type="evidence" value="ECO:0007669"/>
    <property type="project" value="InterPro"/>
</dbReference>
<evidence type="ECO:0000256" key="2">
    <source>
        <dbReference type="ARBA" id="ARBA00005695"/>
    </source>
</evidence>
<evidence type="ECO:0000313" key="6">
    <source>
        <dbReference type="EMBL" id="ROP99790.1"/>
    </source>
</evidence>
<dbReference type="PIRSF" id="PIRSF002741">
    <property type="entry name" value="MppA"/>
    <property type="match status" value="1"/>
</dbReference>
<dbReference type="RefSeq" id="WP_123689139.1">
    <property type="nucleotide sequence ID" value="NZ_AP019700.1"/>
</dbReference>
<dbReference type="Proteomes" id="UP000278222">
    <property type="component" value="Unassembled WGS sequence"/>
</dbReference>
<proteinExistence type="inferred from homology"/>
<evidence type="ECO:0000313" key="7">
    <source>
        <dbReference type="Proteomes" id="UP000278222"/>
    </source>
</evidence>
<comment type="similarity">
    <text evidence="2">Belongs to the bacterial solute-binding protein 5 family.</text>
</comment>
<dbReference type="Gene3D" id="3.40.190.10">
    <property type="entry name" value="Periplasmic binding protein-like II"/>
    <property type="match status" value="1"/>
</dbReference>
<dbReference type="PROSITE" id="PS01040">
    <property type="entry name" value="SBP_BACTERIAL_5"/>
    <property type="match status" value="1"/>
</dbReference>
<dbReference type="SUPFAM" id="SSF53850">
    <property type="entry name" value="Periplasmic binding protein-like II"/>
    <property type="match status" value="1"/>
</dbReference>
<dbReference type="Pfam" id="PF00496">
    <property type="entry name" value="SBP_bac_5"/>
    <property type="match status" value="1"/>
</dbReference>
<dbReference type="EMBL" id="RJKX01000013">
    <property type="protein sequence ID" value="ROP99790.1"/>
    <property type="molecule type" value="Genomic_DNA"/>
</dbReference>
<dbReference type="GO" id="GO:1904680">
    <property type="term" value="F:peptide transmembrane transporter activity"/>
    <property type="evidence" value="ECO:0007669"/>
    <property type="project" value="TreeGrafter"/>
</dbReference>
<dbReference type="OrthoDB" id="9803988at2"/>
<feature type="signal peptide" evidence="4">
    <location>
        <begin position="1"/>
        <end position="29"/>
    </location>
</feature>
<gene>
    <name evidence="6" type="ORF">EDC65_1579</name>
</gene>
<dbReference type="GO" id="GO:0030288">
    <property type="term" value="C:outer membrane-bounded periplasmic space"/>
    <property type="evidence" value="ECO:0007669"/>
    <property type="project" value="UniProtKB-ARBA"/>
</dbReference>
<name>A0A3N1M7Z9_9PROT</name>
<dbReference type="InterPro" id="IPR030678">
    <property type="entry name" value="Peptide/Ni-bd"/>
</dbReference>
<feature type="domain" description="Solute-binding protein family 5" evidence="5">
    <location>
        <begin position="78"/>
        <end position="443"/>
    </location>
</feature>
<keyword evidence="7" id="KW-1185">Reference proteome</keyword>
<dbReference type="AlphaFoldDB" id="A0A3N1M7Z9"/>
<reference evidence="6 7" key="1">
    <citation type="submission" date="2018-11" db="EMBL/GenBank/DDBJ databases">
        <title>Genomic Encyclopedia of Type Strains, Phase IV (KMG-IV): sequencing the most valuable type-strain genomes for metagenomic binning, comparative biology and taxonomic classification.</title>
        <authorList>
            <person name="Goeker M."/>
        </authorList>
    </citation>
    <scope>NUCLEOTIDE SEQUENCE [LARGE SCALE GENOMIC DNA]</scope>
    <source>
        <strain evidence="6 7">DSM 5900</strain>
    </source>
</reference>
<evidence type="ECO:0000256" key="4">
    <source>
        <dbReference type="SAM" id="SignalP"/>
    </source>
</evidence>
<dbReference type="InterPro" id="IPR000914">
    <property type="entry name" value="SBP_5_dom"/>
</dbReference>
<evidence type="ECO:0000259" key="5">
    <source>
        <dbReference type="Pfam" id="PF00496"/>
    </source>
</evidence>
<dbReference type="PANTHER" id="PTHR30290:SF38">
    <property type="entry name" value="D,D-DIPEPTIDE-BINDING PERIPLASMIC PROTEIN DDPA-RELATED"/>
    <property type="match status" value="1"/>
</dbReference>
<comment type="subcellular location">
    <subcellularLocation>
        <location evidence="1">Periplasm</location>
    </subcellularLocation>
</comment>
<organism evidence="6 7">
    <name type="scientific">Stella humosa</name>
    <dbReference type="NCBI Taxonomy" id="94"/>
    <lineage>
        <taxon>Bacteria</taxon>
        <taxon>Pseudomonadati</taxon>
        <taxon>Pseudomonadota</taxon>
        <taxon>Alphaproteobacteria</taxon>
        <taxon>Rhodospirillales</taxon>
        <taxon>Stellaceae</taxon>
        <taxon>Stella</taxon>
    </lineage>
</organism>
<dbReference type="PANTHER" id="PTHR30290">
    <property type="entry name" value="PERIPLASMIC BINDING COMPONENT OF ABC TRANSPORTER"/>
    <property type="match status" value="1"/>
</dbReference>
<accession>A0A3N1M7Z9</accession>
<protein>
    <submittedName>
        <fullName evidence="6">Peptide/nickel transport system substrate-binding protein</fullName>
    </submittedName>
</protein>
<dbReference type="Gene3D" id="3.10.105.10">
    <property type="entry name" value="Dipeptide-binding Protein, Domain 3"/>
    <property type="match status" value="1"/>
</dbReference>
<evidence type="ECO:0000256" key="3">
    <source>
        <dbReference type="ARBA" id="ARBA00022729"/>
    </source>
</evidence>
<dbReference type="GO" id="GO:0015833">
    <property type="term" value="P:peptide transport"/>
    <property type="evidence" value="ECO:0007669"/>
    <property type="project" value="TreeGrafter"/>
</dbReference>
<sequence length="528" mass="58444">MRILTTGRAALVAGAALALAGGVSAYAQAPVKGGTLNYAVQGDTSTYDCHAASSFSNIHYLAPHFSVLAKFDPKEYPKIVPDVAESWTVSDDGLTYTFKIRDGVKFHDGSVLTAKDVKATYERIWKPGPGVVSVRSGLFDDLTAIETPDAKTVVFRIKAPNAGMLSNFASPWNCLYSAAKLEADPLFPTKTIMGTGPFVFVEHVAGSHWVGKRFDDYFRKGLPYLDGFRAQAMSATATVNALAGGQIQAEFRGFAPADAARLKTARGEQIGFAEGEWLAHFFFSFNGDKKPFDDIRVRRALTLAVDRWGGAAPMSRITFLKFVGGLMRPGSDMALRGDALADLPGFSRDIKASREEAKRLLKEAGVPNLSFKLTNRVTAPFIPLGLFLIDQWRQIGVTVEHQQLDTAQWLAVRRSGNFDVVVDSQAEWNDDPSVQLNRYLSMDKTDGNVSRYTDRKIDDMYDQQRLALDPKKREQIVVELQRYLIEQVYSAPGFWSNRNVALDTKVNGWINLPSHMLNQDLAEIWLKP</sequence>
<evidence type="ECO:0000256" key="1">
    <source>
        <dbReference type="ARBA" id="ARBA00004418"/>
    </source>
</evidence>
<dbReference type="InterPro" id="IPR039424">
    <property type="entry name" value="SBP_5"/>
</dbReference>